<name>A0A240E4Z1_9GAMM</name>
<dbReference type="Proteomes" id="UP000219042">
    <property type="component" value="Unassembled WGS sequence"/>
</dbReference>
<accession>A0A240E4Z1</accession>
<feature type="chain" id="PRO_5012602401" evidence="1">
    <location>
        <begin position="39"/>
        <end position="698"/>
    </location>
</feature>
<keyword evidence="1" id="KW-0732">Signal</keyword>
<evidence type="ECO:0000256" key="1">
    <source>
        <dbReference type="SAM" id="SignalP"/>
    </source>
</evidence>
<organism evidence="2 3">
    <name type="scientific">Acinetobacter puyangensis</name>
    <dbReference type="NCBI Taxonomy" id="1096779"/>
    <lineage>
        <taxon>Bacteria</taxon>
        <taxon>Pseudomonadati</taxon>
        <taxon>Pseudomonadota</taxon>
        <taxon>Gammaproteobacteria</taxon>
        <taxon>Moraxellales</taxon>
        <taxon>Moraxellaceae</taxon>
        <taxon>Acinetobacter</taxon>
    </lineage>
</organism>
<sequence length="698" mass="75006">MCKHLDRTSKLMMGYLSVSLRLSALTVALLTATSATFALEKLDDATLADATGEGIAFLPENSVILFRGTDVGATESTTTILTDRTHDTGYINFIPVGPLTTQAAQSGAGKADVYLYGLAISKGDGDLNRRLNAVDPIIRSWGTADNPWLFKVETEHNVPNFAPTGTDSVTYLALETPLHHLYTLDYTDSSKNVINNIPSSGETGADAYNLKLAMWADAFVLDPRKSATDETRYHYNYTSTPDPNRANRLRLQVIWDGLSINGSDIRLFQTLGGATGIATSGNAKDTAYNHTLGLAGVLRFNSGDTRNLKASRTNSTVTRAVNNVATMRYTTTYLGRPGASSGGAHTNPANLYRLRTLDTRDDYSASSWTMPSLEDIGVLRLSTRETGATQGILDSPAINAVNAPNFDANEGLHLYGTNINLVLGSLYQPLILNKDTSSNNLVLELAAIPNKADIYKQIYTAYSGYLGDATASEYKGSTCNVYACGTPIEINGVKTYQGNNATHSSISIGTTEYDPNTGLMTAFKGTTTQDSIGVSFGALSSSSTAAYSRYYYQLQQQTRNRNGNNRWNYINSSGGNWAATNNCNETNGGCYQFNNTNVAWQNVDSFNVPSIVSEYNPTTNHGAVSVTGQTNPVVPAWNALPTWDATTGSGANFSGTTWTSNPAPTYQSTISASPSNNLGSVVIDGMLIQHMKITTKGL</sequence>
<dbReference type="AlphaFoldDB" id="A0A240E4Z1"/>
<gene>
    <name evidence="2" type="ORF">SAMN05421731_101633</name>
</gene>
<evidence type="ECO:0000313" key="3">
    <source>
        <dbReference type="Proteomes" id="UP000219042"/>
    </source>
</evidence>
<dbReference type="EMBL" id="OANT01000001">
    <property type="protein sequence ID" value="SNX43591.1"/>
    <property type="molecule type" value="Genomic_DNA"/>
</dbReference>
<evidence type="ECO:0000313" key="2">
    <source>
        <dbReference type="EMBL" id="SNX43591.1"/>
    </source>
</evidence>
<protein>
    <submittedName>
        <fullName evidence="2">Uncharacterized protein</fullName>
    </submittedName>
</protein>
<proteinExistence type="predicted"/>
<feature type="signal peptide" evidence="1">
    <location>
        <begin position="1"/>
        <end position="38"/>
    </location>
</feature>
<reference evidence="3" key="1">
    <citation type="submission" date="2016-09" db="EMBL/GenBank/DDBJ databases">
        <authorList>
            <person name="Varghese N."/>
            <person name="Submissions S."/>
        </authorList>
    </citation>
    <scope>NUCLEOTIDE SEQUENCE [LARGE SCALE GENOMIC DNA]</scope>
    <source>
        <strain evidence="3">ANC 4466</strain>
    </source>
</reference>
<keyword evidence="3" id="KW-1185">Reference proteome</keyword>